<protein>
    <submittedName>
        <fullName evidence="1">Uncharacterized protein</fullName>
    </submittedName>
</protein>
<evidence type="ECO:0000313" key="2">
    <source>
        <dbReference type="Proteomes" id="UP000248790"/>
    </source>
</evidence>
<dbReference type="EMBL" id="QLMC01000001">
    <property type="protein sequence ID" value="RAK02890.1"/>
    <property type="molecule type" value="Genomic_DNA"/>
</dbReference>
<keyword evidence="2" id="KW-1185">Reference proteome</keyword>
<reference evidence="1 2" key="1">
    <citation type="submission" date="2018-06" db="EMBL/GenBank/DDBJ databases">
        <title>Genomic Encyclopedia of Archaeal and Bacterial Type Strains, Phase II (KMG-II): from individual species to whole genera.</title>
        <authorList>
            <person name="Goeker M."/>
        </authorList>
    </citation>
    <scope>NUCLEOTIDE SEQUENCE [LARGE SCALE GENOMIC DNA]</scope>
    <source>
        <strain evidence="1 2">DSM 21851</strain>
    </source>
</reference>
<gene>
    <name evidence="1" type="ORF">LX87_01011</name>
</gene>
<proteinExistence type="predicted"/>
<evidence type="ECO:0000313" key="1">
    <source>
        <dbReference type="EMBL" id="RAK02890.1"/>
    </source>
</evidence>
<sequence length="51" mass="5574">MVIYGNSRWKHAGIGSRLLVSIKAYLPISRNGGDNAIRSNFSNAVITIIDN</sequence>
<organism evidence="1 2">
    <name type="scientific">Larkinella arboricola</name>
    <dbReference type="NCBI Taxonomy" id="643671"/>
    <lineage>
        <taxon>Bacteria</taxon>
        <taxon>Pseudomonadati</taxon>
        <taxon>Bacteroidota</taxon>
        <taxon>Cytophagia</taxon>
        <taxon>Cytophagales</taxon>
        <taxon>Spirosomataceae</taxon>
        <taxon>Larkinella</taxon>
    </lineage>
</organism>
<dbReference type="AlphaFoldDB" id="A0A327X6X6"/>
<comment type="caution">
    <text evidence="1">The sequence shown here is derived from an EMBL/GenBank/DDBJ whole genome shotgun (WGS) entry which is preliminary data.</text>
</comment>
<dbReference type="Proteomes" id="UP000248790">
    <property type="component" value="Unassembled WGS sequence"/>
</dbReference>
<accession>A0A327X6X6</accession>
<name>A0A327X6X6_LARAB</name>